<evidence type="ECO:0000313" key="3">
    <source>
        <dbReference type="EMBL" id="KAI8033830.1"/>
    </source>
</evidence>
<proteinExistence type="predicted"/>
<sequence>MPEYVPARGFKEMENFLKLYENQRNPIYIYFYGEKDKQGRSWCPDCVAAEDTIMAAFRSHAPADCIILVVDVGNREFWMGKDNEFRKPPFSVEGIPALLHWKGVARLDGDQLLKKTLLELFFEETDQRKSNAGTQ</sequence>
<dbReference type="EMBL" id="JAMKOV010000098">
    <property type="protein sequence ID" value="KAI8033830.1"/>
    <property type="molecule type" value="Genomic_DNA"/>
</dbReference>
<dbReference type="CDD" id="cd02952">
    <property type="entry name" value="TRP14_like"/>
    <property type="match status" value="1"/>
</dbReference>
<dbReference type="GO" id="GO:0005829">
    <property type="term" value="C:cytosol"/>
    <property type="evidence" value="ECO:0007669"/>
    <property type="project" value="TreeGrafter"/>
</dbReference>
<dbReference type="OrthoDB" id="78947at2759"/>
<dbReference type="Pfam" id="PF06110">
    <property type="entry name" value="TXD17-like_Trx"/>
    <property type="match status" value="1"/>
</dbReference>
<feature type="domain" description="Thioredoxin" evidence="2">
    <location>
        <begin position="7"/>
        <end position="124"/>
    </location>
</feature>
<gene>
    <name evidence="3" type="ORF">M5D96_013414</name>
</gene>
<dbReference type="InterPro" id="IPR045108">
    <property type="entry name" value="TXNDC17-like"/>
</dbReference>
<name>A0A9Q0BJE3_9MUSC</name>
<dbReference type="InterPro" id="IPR010357">
    <property type="entry name" value="TXNDC17_dom"/>
</dbReference>
<dbReference type="SUPFAM" id="SSF52833">
    <property type="entry name" value="Thioredoxin-like"/>
    <property type="match status" value="1"/>
</dbReference>
<dbReference type="Gene3D" id="3.40.30.10">
    <property type="entry name" value="Glutaredoxin"/>
    <property type="match status" value="1"/>
</dbReference>
<keyword evidence="4" id="KW-1185">Reference proteome</keyword>
<dbReference type="AlphaFoldDB" id="A0A9Q0BJE3"/>
<organism evidence="3 4">
    <name type="scientific">Drosophila gunungcola</name>
    <name type="common">fruit fly</name>
    <dbReference type="NCBI Taxonomy" id="103775"/>
    <lineage>
        <taxon>Eukaryota</taxon>
        <taxon>Metazoa</taxon>
        <taxon>Ecdysozoa</taxon>
        <taxon>Arthropoda</taxon>
        <taxon>Hexapoda</taxon>
        <taxon>Insecta</taxon>
        <taxon>Pterygota</taxon>
        <taxon>Neoptera</taxon>
        <taxon>Endopterygota</taxon>
        <taxon>Diptera</taxon>
        <taxon>Brachycera</taxon>
        <taxon>Muscomorpha</taxon>
        <taxon>Ephydroidea</taxon>
        <taxon>Drosophilidae</taxon>
        <taxon>Drosophila</taxon>
        <taxon>Sophophora</taxon>
    </lineage>
</organism>
<dbReference type="PANTHER" id="PTHR12452:SF6">
    <property type="entry name" value="THIOREDOXIN DOMAIN-CONTAINING PROTEIN 17"/>
    <property type="match status" value="1"/>
</dbReference>
<evidence type="ECO:0000259" key="2">
    <source>
        <dbReference type="Pfam" id="PF06110"/>
    </source>
</evidence>
<dbReference type="InterPro" id="IPR036249">
    <property type="entry name" value="Thioredoxin-like_sf"/>
</dbReference>
<evidence type="ECO:0000256" key="1">
    <source>
        <dbReference type="ARBA" id="ARBA00016949"/>
    </source>
</evidence>
<dbReference type="PANTHER" id="PTHR12452">
    <property type="entry name" value="42-9-9 PROTEIN-RELATED"/>
    <property type="match status" value="1"/>
</dbReference>
<comment type="caution">
    <text evidence="3">The sequence shown here is derived from an EMBL/GenBank/DDBJ whole genome shotgun (WGS) entry which is preliminary data.</text>
</comment>
<dbReference type="Proteomes" id="UP001059596">
    <property type="component" value="Unassembled WGS sequence"/>
</dbReference>
<accession>A0A9Q0BJE3</accession>
<evidence type="ECO:0000313" key="4">
    <source>
        <dbReference type="Proteomes" id="UP001059596"/>
    </source>
</evidence>
<dbReference type="GO" id="GO:0047134">
    <property type="term" value="F:protein-disulfide reductase [NAD(P)H] activity"/>
    <property type="evidence" value="ECO:0007669"/>
    <property type="project" value="InterPro"/>
</dbReference>
<reference evidence="3" key="1">
    <citation type="journal article" date="2023" name="Genome Biol. Evol.">
        <title>Long-read-based Genome Assembly of Drosophila gunungcola Reveals Fewer Chemosensory Genes in Flower-breeding Species.</title>
        <authorList>
            <person name="Negi A."/>
            <person name="Liao B.Y."/>
            <person name="Yeh S.D."/>
        </authorList>
    </citation>
    <scope>NUCLEOTIDE SEQUENCE</scope>
    <source>
        <strain evidence="3">Sukarami</strain>
    </source>
</reference>
<protein>
    <recommendedName>
        <fullName evidence="1">Thioredoxin domain-containing protein 17</fullName>
    </recommendedName>
</protein>